<accession>A0ABS9XIQ2</accession>
<protein>
    <submittedName>
        <fullName evidence="1">Uncharacterized protein</fullName>
    </submittedName>
</protein>
<organism evidence="1 2">
    <name type="scientific">Streptomyces spinosisporus</name>
    <dbReference type="NCBI Taxonomy" id="2927582"/>
    <lineage>
        <taxon>Bacteria</taxon>
        <taxon>Bacillati</taxon>
        <taxon>Actinomycetota</taxon>
        <taxon>Actinomycetes</taxon>
        <taxon>Kitasatosporales</taxon>
        <taxon>Streptomycetaceae</taxon>
        <taxon>Streptomyces</taxon>
    </lineage>
</organism>
<dbReference type="RefSeq" id="WP_242709694.1">
    <property type="nucleotide sequence ID" value="NZ_JALDAX010000004.1"/>
</dbReference>
<dbReference type="Proteomes" id="UP001165270">
    <property type="component" value="Unassembled WGS sequence"/>
</dbReference>
<evidence type="ECO:0000313" key="1">
    <source>
        <dbReference type="EMBL" id="MCI3240792.1"/>
    </source>
</evidence>
<gene>
    <name evidence="1" type="ORF">MQN93_13795</name>
</gene>
<dbReference type="EMBL" id="JALDAX010000004">
    <property type="protein sequence ID" value="MCI3240792.1"/>
    <property type="molecule type" value="Genomic_DNA"/>
</dbReference>
<evidence type="ECO:0000313" key="2">
    <source>
        <dbReference type="Proteomes" id="UP001165270"/>
    </source>
</evidence>
<name>A0ABS9XIQ2_9ACTN</name>
<proteinExistence type="predicted"/>
<reference evidence="1" key="1">
    <citation type="submission" date="2022-03" db="EMBL/GenBank/DDBJ databases">
        <title>Streptomyces 7R015 and 7R016 isolated from Barleria lupulina in Thailand.</title>
        <authorList>
            <person name="Kanchanasin P."/>
            <person name="Phongsopitanun W."/>
            <person name="Tanasupawat S."/>
        </authorList>
    </citation>
    <scope>NUCLEOTIDE SEQUENCE</scope>
    <source>
        <strain evidence="1">7R016</strain>
    </source>
</reference>
<comment type="caution">
    <text evidence="1">The sequence shown here is derived from an EMBL/GenBank/DDBJ whole genome shotgun (WGS) entry which is preliminary data.</text>
</comment>
<keyword evidence="2" id="KW-1185">Reference proteome</keyword>
<sequence length="227" mass="25312">MPRDPAVQYGELPAVNALRHSHEEGAADALNAFQHLTRAEQNKFIDYLHDPALLNAFLDKAAVHDERVSTHVRNVSSAISLRNGDVTVEQKRVVSGLAAGARPLPKGNHTVTYTTYVKYFGVKVIKLNLSVDFHSNGHDITKVNDADTSKKNLSGVINISHAIPKKSLSNWSWCPRGRHCSRGHHADASVIWEGSLVFRGSTFQVDKKQWMRANVYGKLDDYYLKNV</sequence>